<keyword evidence="2" id="KW-0540">Nuclease</keyword>
<dbReference type="EMBL" id="JADEXG010000102">
    <property type="protein sequence ID" value="MBE9080331.1"/>
    <property type="molecule type" value="Genomic_DNA"/>
</dbReference>
<dbReference type="SUPFAM" id="SSF52980">
    <property type="entry name" value="Restriction endonuclease-like"/>
    <property type="match status" value="1"/>
</dbReference>
<evidence type="ECO:0000259" key="1">
    <source>
        <dbReference type="Pfam" id="PF05685"/>
    </source>
</evidence>
<accession>A0A8J7DNY6</accession>
<evidence type="ECO:0000313" key="2">
    <source>
        <dbReference type="EMBL" id="MBE9080331.1"/>
    </source>
</evidence>
<protein>
    <submittedName>
        <fullName evidence="2">Uma2 family endonuclease</fullName>
    </submittedName>
</protein>
<dbReference type="Pfam" id="PF05685">
    <property type="entry name" value="Uma2"/>
    <property type="match status" value="1"/>
</dbReference>
<dbReference type="InterPro" id="IPR011335">
    <property type="entry name" value="Restrct_endonuc-II-like"/>
</dbReference>
<gene>
    <name evidence="2" type="ORF">IQ241_24095</name>
</gene>
<dbReference type="InterPro" id="IPR008538">
    <property type="entry name" value="Uma2"/>
</dbReference>
<dbReference type="InterPro" id="IPR012296">
    <property type="entry name" value="Nuclease_put_TT1808"/>
</dbReference>
<dbReference type="AlphaFoldDB" id="A0A8J7DNY6"/>
<comment type="caution">
    <text evidence="2">The sequence shown here is derived from an EMBL/GenBank/DDBJ whole genome shotgun (WGS) entry which is preliminary data.</text>
</comment>
<keyword evidence="3" id="KW-1185">Reference proteome</keyword>
<name>A0A8J7DNY6_9CYAN</name>
<reference evidence="2" key="1">
    <citation type="submission" date="2020-10" db="EMBL/GenBank/DDBJ databases">
        <authorList>
            <person name="Castelo-Branco R."/>
            <person name="Eusebio N."/>
            <person name="Adriana R."/>
            <person name="Vieira A."/>
            <person name="Brugerolle De Fraissinette N."/>
            <person name="Rezende De Castro R."/>
            <person name="Schneider M.P."/>
            <person name="Vasconcelos V."/>
            <person name="Leao P.N."/>
        </authorList>
    </citation>
    <scope>NUCLEOTIDE SEQUENCE</scope>
    <source>
        <strain evidence="2">LEGE 07310</strain>
    </source>
</reference>
<keyword evidence="2" id="KW-0255">Endonuclease</keyword>
<feature type="domain" description="Putative restriction endonuclease" evidence="1">
    <location>
        <begin position="34"/>
        <end position="181"/>
    </location>
</feature>
<dbReference type="Gene3D" id="3.90.1570.10">
    <property type="entry name" value="tt1808, chain A"/>
    <property type="match status" value="1"/>
</dbReference>
<sequence>MALLNSGKIKGKGYPLVQAFPIKPQHFTHSGLGWQQFKALQRAFEDSPGVRVNYFDGDVEILTVSPQHGIIAGNLGFLLELWMLEQGIAFVATGDMTVERDQVASAQGDKSYCFSDRKTIPDLSIEVVIAGEGSTKLARYAALGVSEVWFWQNSEIAIYQLEGTRYAKVEVSQYAPGLNLSNLAACVVIESRAAALAKFKAG</sequence>
<dbReference type="Proteomes" id="UP000636505">
    <property type="component" value="Unassembled WGS sequence"/>
</dbReference>
<dbReference type="CDD" id="cd06260">
    <property type="entry name" value="DUF820-like"/>
    <property type="match status" value="1"/>
</dbReference>
<organism evidence="2 3">
    <name type="scientific">Vasconcelosia minhoensis LEGE 07310</name>
    <dbReference type="NCBI Taxonomy" id="915328"/>
    <lineage>
        <taxon>Bacteria</taxon>
        <taxon>Bacillati</taxon>
        <taxon>Cyanobacteriota</taxon>
        <taxon>Cyanophyceae</taxon>
        <taxon>Nodosilineales</taxon>
        <taxon>Cymatolegaceae</taxon>
        <taxon>Vasconcelosia</taxon>
        <taxon>Vasconcelosia minhoensis</taxon>
    </lineage>
</organism>
<dbReference type="PANTHER" id="PTHR47152:SF4">
    <property type="entry name" value="SLR0445 PROTEIN"/>
    <property type="match status" value="1"/>
</dbReference>
<dbReference type="PANTHER" id="PTHR47152">
    <property type="entry name" value="SLR2084 PROTEIN-RELATED"/>
    <property type="match status" value="1"/>
</dbReference>
<proteinExistence type="predicted"/>
<dbReference type="GO" id="GO:0004519">
    <property type="term" value="F:endonuclease activity"/>
    <property type="evidence" value="ECO:0007669"/>
    <property type="project" value="UniProtKB-KW"/>
</dbReference>
<evidence type="ECO:0000313" key="3">
    <source>
        <dbReference type="Proteomes" id="UP000636505"/>
    </source>
</evidence>
<keyword evidence="2" id="KW-0378">Hydrolase</keyword>